<organism evidence="4 5">
    <name type="scientific">Trinickia dabaoshanensis</name>
    <dbReference type="NCBI Taxonomy" id="564714"/>
    <lineage>
        <taxon>Bacteria</taxon>
        <taxon>Pseudomonadati</taxon>
        <taxon>Pseudomonadota</taxon>
        <taxon>Betaproteobacteria</taxon>
        <taxon>Burkholderiales</taxon>
        <taxon>Burkholderiaceae</taxon>
        <taxon>Trinickia</taxon>
    </lineage>
</organism>
<dbReference type="Pfam" id="PF06580">
    <property type="entry name" value="His_kinase"/>
    <property type="match status" value="1"/>
</dbReference>
<dbReference type="RefSeq" id="WP_102648827.1">
    <property type="nucleotide sequence ID" value="NZ_PNYA01000035.1"/>
</dbReference>
<protein>
    <submittedName>
        <fullName evidence="4">Histidine kinase</fullName>
    </submittedName>
</protein>
<feature type="compositionally biased region" description="Polar residues" evidence="1">
    <location>
        <begin position="1"/>
        <end position="15"/>
    </location>
</feature>
<dbReference type="GO" id="GO:0016020">
    <property type="term" value="C:membrane"/>
    <property type="evidence" value="ECO:0007669"/>
    <property type="project" value="InterPro"/>
</dbReference>
<gene>
    <name evidence="4" type="ORF">C0Z18_28410</name>
</gene>
<keyword evidence="4" id="KW-0418">Kinase</keyword>
<keyword evidence="2" id="KW-0472">Membrane</keyword>
<reference evidence="4 5" key="1">
    <citation type="submission" date="2018-01" db="EMBL/GenBank/DDBJ databases">
        <title>Whole genome analyses suggest that Burkholderia sensu lato contains two further novel genera in the rhizoxinica-symbiotica group Mycetohabitans gen. nov., and Trinickia gen. nov.: implications for the evolution of diazotrophy and nodulation in the Burkholderiaceae.</title>
        <authorList>
            <person name="Estrada-de los Santos P."/>
            <person name="Palmer M."/>
            <person name="Chavez-Ramirez B."/>
            <person name="Beukes C."/>
            <person name="Steenkamp E.T."/>
            <person name="Hirsch A.M."/>
            <person name="Manyaka P."/>
            <person name="Maluk M."/>
            <person name="Lafos M."/>
            <person name="Crook M."/>
            <person name="Gross E."/>
            <person name="Simon M.F."/>
            <person name="Bueno dos Reis Junior F."/>
            <person name="Poole P.S."/>
            <person name="Venter S.N."/>
            <person name="James E.K."/>
        </authorList>
    </citation>
    <scope>NUCLEOTIDE SEQUENCE [LARGE SCALE GENOMIC DNA]</scope>
    <source>
        <strain evidence="4 5">GIMN1.004</strain>
    </source>
</reference>
<dbReference type="GO" id="GO:0000155">
    <property type="term" value="F:phosphorelay sensor kinase activity"/>
    <property type="evidence" value="ECO:0007669"/>
    <property type="project" value="InterPro"/>
</dbReference>
<evidence type="ECO:0000313" key="5">
    <source>
        <dbReference type="Proteomes" id="UP000235616"/>
    </source>
</evidence>
<dbReference type="InterPro" id="IPR050640">
    <property type="entry name" value="Bact_2-comp_sensor_kinase"/>
</dbReference>
<feature type="transmembrane region" description="Helical" evidence="2">
    <location>
        <begin position="60"/>
        <end position="81"/>
    </location>
</feature>
<evidence type="ECO:0000256" key="2">
    <source>
        <dbReference type="SAM" id="Phobius"/>
    </source>
</evidence>
<dbReference type="EMBL" id="PNYA01000035">
    <property type="protein sequence ID" value="PMS15144.1"/>
    <property type="molecule type" value="Genomic_DNA"/>
</dbReference>
<dbReference type="InterPro" id="IPR036890">
    <property type="entry name" value="HATPase_C_sf"/>
</dbReference>
<feature type="transmembrane region" description="Helical" evidence="2">
    <location>
        <begin position="35"/>
        <end position="54"/>
    </location>
</feature>
<dbReference type="PANTHER" id="PTHR34220">
    <property type="entry name" value="SENSOR HISTIDINE KINASE YPDA"/>
    <property type="match status" value="1"/>
</dbReference>
<dbReference type="PANTHER" id="PTHR34220:SF9">
    <property type="entry name" value="SIGNAL TRANSDUCTION HISTIDINE KINASE INTERNAL REGION DOMAIN-CONTAINING PROTEIN"/>
    <property type="match status" value="1"/>
</dbReference>
<dbReference type="Proteomes" id="UP000235616">
    <property type="component" value="Unassembled WGS sequence"/>
</dbReference>
<evidence type="ECO:0000313" key="4">
    <source>
        <dbReference type="EMBL" id="PMS15144.1"/>
    </source>
</evidence>
<name>A0A2N7VDE9_9BURK</name>
<evidence type="ECO:0000259" key="3">
    <source>
        <dbReference type="Pfam" id="PF06580"/>
    </source>
</evidence>
<evidence type="ECO:0000256" key="1">
    <source>
        <dbReference type="SAM" id="MobiDB-lite"/>
    </source>
</evidence>
<feature type="transmembrane region" description="Helical" evidence="2">
    <location>
        <begin position="93"/>
        <end position="117"/>
    </location>
</feature>
<accession>A0A2N7VDE9</accession>
<dbReference type="OrthoDB" id="2514702at2"/>
<feature type="transmembrane region" description="Helical" evidence="2">
    <location>
        <begin position="129"/>
        <end position="148"/>
    </location>
</feature>
<feature type="region of interest" description="Disordered" evidence="1">
    <location>
        <begin position="1"/>
        <end position="24"/>
    </location>
</feature>
<keyword evidence="4" id="KW-0808">Transferase</keyword>
<keyword evidence="5" id="KW-1185">Reference proteome</keyword>
<sequence>MHSEQHTPITSNGTDSRLRPGAGARPDAPVLGNRASIVWVVVFSCIVGLGFWAAHRSQPLLPNLVVGITIGLAAALFSTLLNRFGSPRLGPVLKVLLIAPASVVVGVEFTAATIGGMPHLIGHTDMGAWLNYGTSFVVTGVACAFFTVSAQAMRMRATLETQRREAAELRQSETAARLALLQAQIEPHFLFNTLANVQSLIERDPKRAASMLGSLNRYLRASLTRTRSTASTLADELELVEALLNIAAIRLGERLRFTIDVPEPLRALPLAPLLLQPLVENALLHGIEPSIEGGDIRVVGRREGDMLVLEAIDTGVGLGHTAKLHGGVGLANVRARLASMYGARAGVSVMANAGAARGVTARLSIPVC</sequence>
<dbReference type="Gene3D" id="3.30.565.10">
    <property type="entry name" value="Histidine kinase-like ATPase, C-terminal domain"/>
    <property type="match status" value="1"/>
</dbReference>
<dbReference type="SUPFAM" id="SSF55874">
    <property type="entry name" value="ATPase domain of HSP90 chaperone/DNA topoisomerase II/histidine kinase"/>
    <property type="match status" value="1"/>
</dbReference>
<keyword evidence="2" id="KW-0812">Transmembrane</keyword>
<feature type="domain" description="Signal transduction histidine kinase internal region" evidence="3">
    <location>
        <begin position="176"/>
        <end position="255"/>
    </location>
</feature>
<keyword evidence="2" id="KW-1133">Transmembrane helix</keyword>
<proteinExistence type="predicted"/>
<dbReference type="AlphaFoldDB" id="A0A2N7VDE9"/>
<comment type="caution">
    <text evidence="4">The sequence shown here is derived from an EMBL/GenBank/DDBJ whole genome shotgun (WGS) entry which is preliminary data.</text>
</comment>
<dbReference type="InterPro" id="IPR010559">
    <property type="entry name" value="Sig_transdc_His_kin_internal"/>
</dbReference>